<evidence type="ECO:0000256" key="3">
    <source>
        <dbReference type="SAM" id="MobiDB-lite"/>
    </source>
</evidence>
<dbReference type="GO" id="GO:0061630">
    <property type="term" value="F:ubiquitin protein ligase activity"/>
    <property type="evidence" value="ECO:0007669"/>
    <property type="project" value="TreeGrafter"/>
</dbReference>
<dbReference type="OrthoDB" id="2270193at2759"/>
<dbReference type="InterPro" id="IPR045134">
    <property type="entry name" value="UHRF1/2-like"/>
</dbReference>
<feature type="domain" description="YDG" evidence="4">
    <location>
        <begin position="376"/>
        <end position="545"/>
    </location>
</feature>
<evidence type="ECO:0000313" key="6">
    <source>
        <dbReference type="Proteomes" id="UP000053342"/>
    </source>
</evidence>
<dbReference type="GO" id="GO:0016567">
    <property type="term" value="P:protein ubiquitination"/>
    <property type="evidence" value="ECO:0007669"/>
    <property type="project" value="TreeGrafter"/>
</dbReference>
<protein>
    <recommendedName>
        <fullName evidence="4">YDG domain-containing protein</fullName>
    </recommendedName>
</protein>
<feature type="region of interest" description="Disordered" evidence="3">
    <location>
        <begin position="123"/>
        <end position="194"/>
    </location>
</feature>
<dbReference type="AlphaFoldDB" id="A0A0D2BIU8"/>
<dbReference type="Gene3D" id="2.30.280.10">
    <property type="entry name" value="SRA-YDG"/>
    <property type="match status" value="1"/>
</dbReference>
<feature type="compositionally biased region" description="Polar residues" evidence="3">
    <location>
        <begin position="132"/>
        <end position="152"/>
    </location>
</feature>
<dbReference type="VEuPathDB" id="FungiDB:PV06_10376"/>
<evidence type="ECO:0000313" key="5">
    <source>
        <dbReference type="EMBL" id="KIW37327.1"/>
    </source>
</evidence>
<dbReference type="GO" id="GO:0044027">
    <property type="term" value="P:negative regulation of gene expression via chromosomal CpG island methylation"/>
    <property type="evidence" value="ECO:0007669"/>
    <property type="project" value="TreeGrafter"/>
</dbReference>
<keyword evidence="6" id="KW-1185">Reference proteome</keyword>
<feature type="region of interest" description="Disordered" evidence="3">
    <location>
        <begin position="461"/>
        <end position="482"/>
    </location>
</feature>
<feature type="region of interest" description="Disordered" evidence="3">
    <location>
        <begin position="38"/>
        <end position="109"/>
    </location>
</feature>
<dbReference type="GO" id="GO:0005634">
    <property type="term" value="C:nucleus"/>
    <property type="evidence" value="ECO:0007669"/>
    <property type="project" value="UniProtKB-SubCell"/>
</dbReference>
<feature type="compositionally biased region" description="Polar residues" evidence="3">
    <location>
        <begin position="74"/>
        <end position="90"/>
    </location>
</feature>
<accession>A0A0D2BIU8</accession>
<dbReference type="InterPro" id="IPR015947">
    <property type="entry name" value="PUA-like_sf"/>
</dbReference>
<dbReference type="PANTHER" id="PTHR14140">
    <property type="entry name" value="E3 UBIQUITIN-PROTEIN LIGASE UHRF-RELATED"/>
    <property type="match status" value="1"/>
</dbReference>
<dbReference type="SUPFAM" id="SSF88697">
    <property type="entry name" value="PUA domain-like"/>
    <property type="match status" value="1"/>
</dbReference>
<sequence length="586" mass="65910">MPFPQHYVDSRPRYSWVPNIGWVPARPQPRRHHDIYRPRYSHEAALNGNTRGSDRHRNRPHQPPTPGREELETGPTTRNQELSCQTTQMETAAASVPVNPESESGEGRPCSLLADQQLEPNIAETTPKREGSNNTNQDESVSISETSTQTSLILEEGSPTRVSGDTGHATGAVDSQSQSTPPRSPSPRALAGRPEPVCVCPISDKCAAKDDALIDCRHLVLEWKKWETRAKEKPPVLPLDRDPANEAFVTLDEAIVIIRLLDQVEIRPRLQMSIQYVFDKIRDWNRKMLHNSISKEVLDEGGIMQRLKGFLGAHNAAMRQAKKVPFDIIEDLTYLHCKWDRGDLSVLPRRGLIRSAGGGPSAVDPKWPYARSANFYGHGHLVNGQTWISRAAMVRDGAHSALQAGICGTVKDGARSIVMGFYIETTKEGYADRDFGETIEYIGTALKRKIDDVEPTNIKDLSKHRSSRKTKNTAGDGPTNATECLMTSYRNGKPVRLFRSWMLPRVNSLRPLKGFRYDGLYEVKKYELLKKERQIYKFVMTRMREGQGPLREVMPPFEPPQKKKRKAGDELGASSGSRRGPRQKRK</sequence>
<dbReference type="Pfam" id="PF02182">
    <property type="entry name" value="SAD_SRA"/>
    <property type="match status" value="1"/>
</dbReference>
<dbReference type="InterPro" id="IPR003105">
    <property type="entry name" value="SRA_YDG"/>
</dbReference>
<dbReference type="InterPro" id="IPR036987">
    <property type="entry name" value="SRA-YDG_sf"/>
</dbReference>
<reference evidence="5 6" key="1">
    <citation type="submission" date="2015-01" db="EMBL/GenBank/DDBJ databases">
        <title>The Genome Sequence of Exophiala oligosperma CBS72588.</title>
        <authorList>
            <consortium name="The Broad Institute Genomics Platform"/>
            <person name="Cuomo C."/>
            <person name="de Hoog S."/>
            <person name="Gorbushina A."/>
            <person name="Stielow B."/>
            <person name="Teixiera M."/>
            <person name="Abouelleil A."/>
            <person name="Chapman S.B."/>
            <person name="Priest M."/>
            <person name="Young S.K."/>
            <person name="Wortman J."/>
            <person name="Nusbaum C."/>
            <person name="Birren B."/>
        </authorList>
    </citation>
    <scope>NUCLEOTIDE SEQUENCE [LARGE SCALE GENOMIC DNA]</scope>
    <source>
        <strain evidence="5 6">CBS 72588</strain>
    </source>
</reference>
<evidence type="ECO:0000259" key="4">
    <source>
        <dbReference type="PROSITE" id="PS51015"/>
    </source>
</evidence>
<evidence type="ECO:0000256" key="2">
    <source>
        <dbReference type="PROSITE-ProRule" id="PRU00358"/>
    </source>
</evidence>
<proteinExistence type="predicted"/>
<dbReference type="HOGENOM" id="CLU_030882_0_0_1"/>
<feature type="compositionally biased region" description="Basic residues" evidence="3">
    <location>
        <begin position="462"/>
        <end position="471"/>
    </location>
</feature>
<dbReference type="RefSeq" id="XP_016257543.1">
    <property type="nucleotide sequence ID" value="XM_016411923.1"/>
</dbReference>
<comment type="subcellular location">
    <subcellularLocation>
        <location evidence="2">Nucleus</location>
    </subcellularLocation>
</comment>
<dbReference type="Proteomes" id="UP000053342">
    <property type="component" value="Unassembled WGS sequence"/>
</dbReference>
<dbReference type="SMART" id="SM00466">
    <property type="entry name" value="SRA"/>
    <property type="match status" value="1"/>
</dbReference>
<organism evidence="5 6">
    <name type="scientific">Exophiala oligosperma</name>
    <dbReference type="NCBI Taxonomy" id="215243"/>
    <lineage>
        <taxon>Eukaryota</taxon>
        <taxon>Fungi</taxon>
        <taxon>Dikarya</taxon>
        <taxon>Ascomycota</taxon>
        <taxon>Pezizomycotina</taxon>
        <taxon>Eurotiomycetes</taxon>
        <taxon>Chaetothyriomycetidae</taxon>
        <taxon>Chaetothyriales</taxon>
        <taxon>Herpotrichiellaceae</taxon>
        <taxon>Exophiala</taxon>
    </lineage>
</organism>
<gene>
    <name evidence="5" type="ORF">PV06_10376</name>
</gene>
<keyword evidence="1 2" id="KW-0539">Nucleus</keyword>
<feature type="region of interest" description="Disordered" evidence="3">
    <location>
        <begin position="547"/>
        <end position="586"/>
    </location>
</feature>
<evidence type="ECO:0000256" key="1">
    <source>
        <dbReference type="ARBA" id="ARBA00023242"/>
    </source>
</evidence>
<dbReference type="EMBL" id="KN847344">
    <property type="protein sequence ID" value="KIW37327.1"/>
    <property type="molecule type" value="Genomic_DNA"/>
</dbReference>
<dbReference type="GeneID" id="27362450"/>
<dbReference type="STRING" id="215243.A0A0D2BIU8"/>
<dbReference type="PANTHER" id="PTHR14140:SF27">
    <property type="entry name" value="OS04G0289800 PROTEIN"/>
    <property type="match status" value="1"/>
</dbReference>
<dbReference type="PROSITE" id="PS51015">
    <property type="entry name" value="YDG"/>
    <property type="match status" value="1"/>
</dbReference>
<name>A0A0D2BIU8_9EURO</name>